<dbReference type="InterPro" id="IPR013425">
    <property type="entry name" value="Autotrns_rpt"/>
</dbReference>
<reference evidence="2 3" key="1">
    <citation type="submission" date="2020-04" db="EMBL/GenBank/DDBJ databases">
        <title>Whole genome sequencing of clinical and environmental type strains of Ochrobactrum.</title>
        <authorList>
            <person name="Dharne M."/>
        </authorList>
    </citation>
    <scope>NUCLEOTIDE SEQUENCE [LARGE SCALE GENOMIC DNA]</scope>
    <source>
        <strain evidence="2 3">DSM 13340</strain>
    </source>
</reference>
<evidence type="ECO:0000313" key="2">
    <source>
        <dbReference type="EMBL" id="NKW11387.1"/>
    </source>
</evidence>
<dbReference type="Pfam" id="PF12951">
    <property type="entry name" value="PATR"/>
    <property type="match status" value="1"/>
</dbReference>
<dbReference type="Gene3D" id="2.160.20.20">
    <property type="match status" value="1"/>
</dbReference>
<dbReference type="AlphaFoldDB" id="A0A7X6JBY3"/>
<evidence type="ECO:0000313" key="3">
    <source>
        <dbReference type="Proteomes" id="UP000558475"/>
    </source>
</evidence>
<keyword evidence="1" id="KW-0732">Signal</keyword>
<dbReference type="EMBL" id="JAAXZB010000005">
    <property type="protein sequence ID" value="NKW11387.1"/>
    <property type="molecule type" value="Genomic_DNA"/>
</dbReference>
<dbReference type="NCBIfam" id="TIGR02601">
    <property type="entry name" value="autotrns_rpt"/>
    <property type="match status" value="1"/>
</dbReference>
<dbReference type="Proteomes" id="UP000558475">
    <property type="component" value="Unassembled WGS sequence"/>
</dbReference>
<gene>
    <name evidence="2" type="ORF">HGG76_27755</name>
</gene>
<dbReference type="InterPro" id="IPR012332">
    <property type="entry name" value="Autotransporter_pectin_lyase_C"/>
</dbReference>
<protein>
    <recommendedName>
        <fullName evidence="4">Outer membrane autotransporter</fullName>
    </recommendedName>
</protein>
<proteinExistence type="predicted"/>
<evidence type="ECO:0008006" key="4">
    <source>
        <dbReference type="Google" id="ProtNLM"/>
    </source>
</evidence>
<organism evidence="2 3">
    <name type="scientific">Brucella tritici</name>
    <dbReference type="NCBI Taxonomy" id="94626"/>
    <lineage>
        <taxon>Bacteria</taxon>
        <taxon>Pseudomonadati</taxon>
        <taxon>Pseudomonadota</taxon>
        <taxon>Alphaproteobacteria</taxon>
        <taxon>Hyphomicrobiales</taxon>
        <taxon>Brucellaceae</taxon>
        <taxon>Brucella/Ochrobactrum group</taxon>
        <taxon>Brucella</taxon>
    </lineage>
</organism>
<evidence type="ECO:0000256" key="1">
    <source>
        <dbReference type="ARBA" id="ARBA00022729"/>
    </source>
</evidence>
<sequence>MGNGGTTGLIGGTNFTGTITNLGTLIYDRSNAVSWNGIYAGNGDIIKDGSNTLTLTGDSSGYAGSTTVKSGKLIVGNNLGNGKLGGNVTVSTEQHSVDMARLVLAQVLS</sequence>
<comment type="caution">
    <text evidence="2">The sequence shown here is derived from an EMBL/GenBank/DDBJ whole genome shotgun (WGS) entry which is preliminary data.</text>
</comment>
<name>A0A7X6JBY3_9HYPH</name>
<accession>A0A7X6JBY3</accession>